<dbReference type="Proteomes" id="UP000886998">
    <property type="component" value="Unassembled WGS sequence"/>
</dbReference>
<accession>A0A8X7CGU3</accession>
<feature type="region of interest" description="Disordered" evidence="1">
    <location>
        <begin position="1"/>
        <end position="37"/>
    </location>
</feature>
<protein>
    <submittedName>
        <fullName evidence="2">Uncharacterized protein</fullName>
    </submittedName>
</protein>
<dbReference type="EMBL" id="BMAV01015129">
    <property type="protein sequence ID" value="GFY64192.1"/>
    <property type="molecule type" value="Genomic_DNA"/>
</dbReference>
<comment type="caution">
    <text evidence="2">The sequence shown here is derived from an EMBL/GenBank/DDBJ whole genome shotgun (WGS) entry which is preliminary data.</text>
</comment>
<evidence type="ECO:0000313" key="2">
    <source>
        <dbReference type="EMBL" id="GFY64192.1"/>
    </source>
</evidence>
<evidence type="ECO:0000256" key="1">
    <source>
        <dbReference type="SAM" id="MobiDB-lite"/>
    </source>
</evidence>
<gene>
    <name evidence="2" type="ORF">TNIN_125991</name>
</gene>
<evidence type="ECO:0000313" key="3">
    <source>
        <dbReference type="Proteomes" id="UP000886998"/>
    </source>
</evidence>
<dbReference type="AlphaFoldDB" id="A0A8X7CGU3"/>
<keyword evidence="3" id="KW-1185">Reference proteome</keyword>
<name>A0A8X7CGU3_9ARAC</name>
<reference evidence="2" key="1">
    <citation type="submission" date="2020-08" db="EMBL/GenBank/DDBJ databases">
        <title>Multicomponent nature underlies the extraordinary mechanical properties of spider dragline silk.</title>
        <authorList>
            <person name="Kono N."/>
            <person name="Nakamura H."/>
            <person name="Mori M."/>
            <person name="Yoshida Y."/>
            <person name="Ohtoshi R."/>
            <person name="Malay A.D."/>
            <person name="Moran D.A.P."/>
            <person name="Tomita M."/>
            <person name="Numata K."/>
            <person name="Arakawa K."/>
        </authorList>
    </citation>
    <scope>NUCLEOTIDE SEQUENCE</scope>
</reference>
<proteinExistence type="predicted"/>
<organism evidence="2 3">
    <name type="scientific">Trichonephila inaurata madagascariensis</name>
    <dbReference type="NCBI Taxonomy" id="2747483"/>
    <lineage>
        <taxon>Eukaryota</taxon>
        <taxon>Metazoa</taxon>
        <taxon>Ecdysozoa</taxon>
        <taxon>Arthropoda</taxon>
        <taxon>Chelicerata</taxon>
        <taxon>Arachnida</taxon>
        <taxon>Araneae</taxon>
        <taxon>Araneomorphae</taxon>
        <taxon>Entelegynae</taxon>
        <taxon>Araneoidea</taxon>
        <taxon>Nephilidae</taxon>
        <taxon>Trichonephila</taxon>
        <taxon>Trichonephila inaurata</taxon>
    </lineage>
</organism>
<sequence length="174" mass="18961">MTVVKNVQAVSNKETDAQSKSKVNPWVEAQDSDTSDLKKELRKWPEQLKAASNTCSYCCFPCNGAALDPTVNLKQNSIVLPCARYAPCLTRAHSCSMGGERLPKDASSTQANDKSSCGIPGIALLNKCAWGVPAQLMNLSKAPCVGYQSGVKLPVVCTRETLCPDMKYWCNVRW</sequence>